<feature type="compositionally biased region" description="Basic and acidic residues" evidence="12">
    <location>
        <begin position="26"/>
        <end position="44"/>
    </location>
</feature>
<feature type="compositionally biased region" description="Basic residues" evidence="12">
    <location>
        <begin position="238"/>
        <end position="249"/>
    </location>
</feature>
<proteinExistence type="inferred from homology"/>
<reference evidence="14" key="1">
    <citation type="journal article" date="2021" name="Evol. Appl.">
        <title>The genome of the Pyrenean desman and the effects of bottlenecks and inbreeding on the genomic landscape of an endangered species.</title>
        <authorList>
            <person name="Escoda L."/>
            <person name="Castresana J."/>
        </authorList>
    </citation>
    <scope>NUCLEOTIDE SEQUENCE</scope>
    <source>
        <strain evidence="14">IBE-C5619</strain>
    </source>
</reference>
<evidence type="ECO:0000256" key="3">
    <source>
        <dbReference type="ARBA" id="ARBA00006991"/>
    </source>
</evidence>
<dbReference type="AlphaFoldDB" id="A0A8J6DD09"/>
<evidence type="ECO:0000256" key="11">
    <source>
        <dbReference type="PROSITE-ProRule" id="PRU00042"/>
    </source>
</evidence>
<dbReference type="FunFam" id="3.30.160.60:FF:000446">
    <property type="entry name" value="Zinc finger protein"/>
    <property type="match status" value="1"/>
</dbReference>
<evidence type="ECO:0000256" key="6">
    <source>
        <dbReference type="ARBA" id="ARBA00022771"/>
    </source>
</evidence>
<feature type="domain" description="C2H2-type" evidence="13">
    <location>
        <begin position="585"/>
        <end position="612"/>
    </location>
</feature>
<dbReference type="GO" id="GO:0000978">
    <property type="term" value="F:RNA polymerase II cis-regulatory region sequence-specific DNA binding"/>
    <property type="evidence" value="ECO:0007669"/>
    <property type="project" value="TreeGrafter"/>
</dbReference>
<evidence type="ECO:0000256" key="1">
    <source>
        <dbReference type="ARBA" id="ARBA00003767"/>
    </source>
</evidence>
<dbReference type="PANTHER" id="PTHR24393:SF143">
    <property type="entry name" value="ENDOTHELIAL ZINC FINGER PROTEIN INDUCED BY TUMOR NECROSIS FACTOR ALPHA"/>
    <property type="match status" value="1"/>
</dbReference>
<dbReference type="InterPro" id="IPR036236">
    <property type="entry name" value="Znf_C2H2_sf"/>
</dbReference>
<keyword evidence="9" id="KW-0804">Transcription</keyword>
<evidence type="ECO:0000259" key="13">
    <source>
        <dbReference type="PROSITE" id="PS50157"/>
    </source>
</evidence>
<comment type="similarity">
    <text evidence="3">Belongs to the krueppel C2H2-type zinc-finger protein family.</text>
</comment>
<dbReference type="Pfam" id="PF00096">
    <property type="entry name" value="zf-C2H2"/>
    <property type="match status" value="1"/>
</dbReference>
<keyword evidence="10" id="KW-0539">Nucleus</keyword>
<dbReference type="GO" id="GO:0001228">
    <property type="term" value="F:DNA-binding transcription activator activity, RNA polymerase II-specific"/>
    <property type="evidence" value="ECO:0007669"/>
    <property type="project" value="TreeGrafter"/>
</dbReference>
<evidence type="ECO:0000313" key="14">
    <source>
        <dbReference type="EMBL" id="KAG8504291.1"/>
    </source>
</evidence>
<sequence>VKVTATSSKDTIPSDGTGLGQKGVRLTRDGQDRAGDAPRGEGARSHAGWSARRWGEPTATLRHERDPRRSTRPQNGTPFPHPASPLKPPDHAVRCPGGAHSPPGSPRPLWDTFSSPNTDGAPRWLWEPAAPTGTHPKFGRVHGVETRRREPRGGRGRARRCSAHARVGGARATPCGGGGHWAPAGQKPQRNRRCCSDRASGRALPSCCQTWPAGRCQPRELTPAPTAASLSRGETHARRTGQSRRRTAGRRGQEPRGLERSSVGGTPRATLRHEPGPLSSSRPQNEPPKLPQFPHPSIPALGPSPGPHPGRPPKARRDRRAETGGCSRRRHERGAPGAGPTLERRIVLPYPEAPNARARRVHLHLKPHSRTLYYETADDYQVESRRTALDCREPPKAGLSEIGEQHYECWKTCEKSNLNKHQRTVTAERPYMCKKSLKTFSWKSTLQRHQQIHTGVKRYEYKECRKFVQQNSHFITHQTIHTSVKPYECKEYGKIFFQKPALKVHRSTHTGAKPYGWKESETSPGEKLHECKECGKTVLKHSGLKQHQTIHKGEKPYECKECRKTYTWQSSFKINERIQTVEKRDECTESGKSFFNQSTLKRHQSSDTGPKCHECKESVNIHQSKYTREKSYECNECGINFQKKSYLKIHQRIHTGEKPYDCKECVSKHTSVLILEREHMTVKNVGKHSTGTQTSRDTREFTQERNPMSVKNVGKLSRQSALNKHQKTQHKKKYLMNIKKCCSQELCTARTVRTLE</sequence>
<comment type="caution">
    <text evidence="14">The sequence shown here is derived from an EMBL/GenBank/DDBJ whole genome shotgun (WGS) entry which is preliminary data.</text>
</comment>
<feature type="compositionally biased region" description="Basic and acidic residues" evidence="12">
    <location>
        <begin position="142"/>
        <end position="153"/>
    </location>
</feature>
<dbReference type="PROSITE" id="PS50157">
    <property type="entry name" value="ZINC_FINGER_C2H2_2"/>
    <property type="match status" value="7"/>
</dbReference>
<keyword evidence="15" id="KW-1185">Reference proteome</keyword>
<dbReference type="InterPro" id="IPR013087">
    <property type="entry name" value="Znf_C2H2_type"/>
</dbReference>
<protein>
    <submittedName>
        <fullName evidence="14">Zinc finger protein 283</fullName>
    </submittedName>
</protein>
<comment type="function">
    <text evidence="1">May be involved in transcriptional regulation.</text>
</comment>
<name>A0A8J6DD09_GALPY</name>
<dbReference type="Gene3D" id="3.30.160.60">
    <property type="entry name" value="Classic Zinc Finger"/>
    <property type="match status" value="7"/>
</dbReference>
<dbReference type="PROSITE" id="PS00028">
    <property type="entry name" value="ZINC_FINGER_C2H2_1"/>
    <property type="match status" value="2"/>
</dbReference>
<dbReference type="EMBL" id="JAGFMF010012303">
    <property type="protein sequence ID" value="KAG8504291.1"/>
    <property type="molecule type" value="Genomic_DNA"/>
</dbReference>
<evidence type="ECO:0000256" key="7">
    <source>
        <dbReference type="ARBA" id="ARBA00022833"/>
    </source>
</evidence>
<keyword evidence="8" id="KW-0805">Transcription regulation</keyword>
<feature type="compositionally biased region" description="Low complexity" evidence="12">
    <location>
        <begin position="164"/>
        <end position="174"/>
    </location>
</feature>
<organism evidence="14 15">
    <name type="scientific">Galemys pyrenaicus</name>
    <name type="common">Iberian desman</name>
    <name type="synonym">Pyrenean desman</name>
    <dbReference type="NCBI Taxonomy" id="202257"/>
    <lineage>
        <taxon>Eukaryota</taxon>
        <taxon>Metazoa</taxon>
        <taxon>Chordata</taxon>
        <taxon>Craniata</taxon>
        <taxon>Vertebrata</taxon>
        <taxon>Euteleostomi</taxon>
        <taxon>Mammalia</taxon>
        <taxon>Eutheria</taxon>
        <taxon>Laurasiatheria</taxon>
        <taxon>Eulipotyphla</taxon>
        <taxon>Talpidae</taxon>
        <taxon>Galemys</taxon>
    </lineage>
</organism>
<evidence type="ECO:0000256" key="2">
    <source>
        <dbReference type="ARBA" id="ARBA00004123"/>
    </source>
</evidence>
<feature type="non-terminal residue" evidence="14">
    <location>
        <position position="1"/>
    </location>
</feature>
<feature type="domain" description="C2H2-type" evidence="13">
    <location>
        <begin position="459"/>
        <end position="486"/>
    </location>
</feature>
<keyword evidence="6 11" id="KW-0863">Zinc-finger</keyword>
<dbReference type="SMART" id="SM00355">
    <property type="entry name" value="ZnF_C2H2"/>
    <property type="match status" value="5"/>
</dbReference>
<feature type="domain" description="C2H2-type" evidence="13">
    <location>
        <begin position="487"/>
        <end position="514"/>
    </location>
</feature>
<evidence type="ECO:0000256" key="5">
    <source>
        <dbReference type="ARBA" id="ARBA00022737"/>
    </source>
</evidence>
<feature type="compositionally biased region" description="Pro residues" evidence="12">
    <location>
        <begin position="285"/>
        <end position="310"/>
    </location>
</feature>
<evidence type="ECO:0000256" key="8">
    <source>
        <dbReference type="ARBA" id="ARBA00023015"/>
    </source>
</evidence>
<feature type="compositionally biased region" description="Polar residues" evidence="12">
    <location>
        <begin position="1"/>
        <end position="11"/>
    </location>
</feature>
<feature type="domain" description="C2H2-type" evidence="13">
    <location>
        <begin position="632"/>
        <end position="659"/>
    </location>
</feature>
<evidence type="ECO:0000256" key="4">
    <source>
        <dbReference type="ARBA" id="ARBA00022723"/>
    </source>
</evidence>
<evidence type="ECO:0000256" key="12">
    <source>
        <dbReference type="SAM" id="MobiDB-lite"/>
    </source>
</evidence>
<feature type="region of interest" description="Disordered" evidence="12">
    <location>
        <begin position="1"/>
        <end position="344"/>
    </location>
</feature>
<evidence type="ECO:0000256" key="10">
    <source>
        <dbReference type="ARBA" id="ARBA00023242"/>
    </source>
</evidence>
<dbReference type="FunFam" id="3.30.160.60:FF:000060">
    <property type="entry name" value="zinc finger protein 436"/>
    <property type="match status" value="1"/>
</dbReference>
<evidence type="ECO:0000313" key="15">
    <source>
        <dbReference type="Proteomes" id="UP000700334"/>
    </source>
</evidence>
<keyword evidence="7" id="KW-0862">Zinc</keyword>
<dbReference type="GO" id="GO:0008270">
    <property type="term" value="F:zinc ion binding"/>
    <property type="evidence" value="ECO:0007669"/>
    <property type="project" value="UniProtKB-KW"/>
</dbReference>
<gene>
    <name evidence="14" type="ORF">J0S82_006613</name>
</gene>
<keyword evidence="5" id="KW-0677">Repeat</keyword>
<evidence type="ECO:0000256" key="9">
    <source>
        <dbReference type="ARBA" id="ARBA00023163"/>
    </source>
</evidence>
<dbReference type="FunFam" id="3.30.160.60:FF:002343">
    <property type="entry name" value="Zinc finger protein 33A"/>
    <property type="match status" value="2"/>
</dbReference>
<keyword evidence="4" id="KW-0479">Metal-binding</keyword>
<comment type="subcellular location">
    <subcellularLocation>
        <location evidence="2">Nucleus</location>
    </subcellularLocation>
</comment>
<feature type="domain" description="C2H2-type" evidence="13">
    <location>
        <begin position="529"/>
        <end position="556"/>
    </location>
</feature>
<dbReference type="GO" id="GO:0005634">
    <property type="term" value="C:nucleus"/>
    <property type="evidence" value="ECO:0007669"/>
    <property type="project" value="UniProtKB-SubCell"/>
</dbReference>
<accession>A0A8J6DD09</accession>
<feature type="domain" description="C2H2-type" evidence="13">
    <location>
        <begin position="431"/>
        <end position="458"/>
    </location>
</feature>
<feature type="compositionally biased region" description="Basic residues" evidence="12">
    <location>
        <begin position="154"/>
        <end position="163"/>
    </location>
</feature>
<dbReference type="Proteomes" id="UP000700334">
    <property type="component" value="Unassembled WGS sequence"/>
</dbReference>
<feature type="domain" description="C2H2-type" evidence="13">
    <location>
        <begin position="557"/>
        <end position="584"/>
    </location>
</feature>
<dbReference type="SUPFAM" id="SSF57667">
    <property type="entry name" value="beta-beta-alpha zinc fingers"/>
    <property type="match status" value="5"/>
</dbReference>
<dbReference type="PANTHER" id="PTHR24393">
    <property type="entry name" value="ZINC FINGER PROTEIN"/>
    <property type="match status" value="1"/>
</dbReference>